<protein>
    <recommendedName>
        <fullName evidence="9">ABC transporter domain-containing protein</fullName>
    </recommendedName>
</protein>
<proteinExistence type="inferred from homology"/>
<keyword evidence="7 8" id="KW-0472">Membrane</keyword>
<comment type="caution">
    <text evidence="10">The sequence shown here is derived from an EMBL/GenBank/DDBJ whole genome shotgun (WGS) entry which is preliminary data.</text>
</comment>
<evidence type="ECO:0000256" key="2">
    <source>
        <dbReference type="ARBA" id="ARBA00005268"/>
    </source>
</evidence>
<feature type="transmembrane region" description="Helical" evidence="8">
    <location>
        <begin position="45"/>
        <end position="63"/>
    </location>
</feature>
<evidence type="ECO:0000313" key="11">
    <source>
        <dbReference type="Proteomes" id="UP001295423"/>
    </source>
</evidence>
<dbReference type="PROSITE" id="PS00211">
    <property type="entry name" value="ABC_TRANSPORTER_1"/>
    <property type="match status" value="1"/>
</dbReference>
<feature type="transmembrane region" description="Helical" evidence="8">
    <location>
        <begin position="192"/>
        <end position="212"/>
    </location>
</feature>
<dbReference type="EMBL" id="CAKOGP040002202">
    <property type="protein sequence ID" value="CAJ1965001.1"/>
    <property type="molecule type" value="Genomic_DNA"/>
</dbReference>
<evidence type="ECO:0000256" key="3">
    <source>
        <dbReference type="ARBA" id="ARBA00022692"/>
    </source>
</evidence>
<dbReference type="Gene3D" id="3.40.50.300">
    <property type="entry name" value="P-loop containing nucleotide triphosphate hydrolases"/>
    <property type="match status" value="1"/>
</dbReference>
<dbReference type="AlphaFoldDB" id="A0AAD2G701"/>
<keyword evidence="5" id="KW-0067">ATP-binding</keyword>
<dbReference type="GO" id="GO:0016887">
    <property type="term" value="F:ATP hydrolysis activity"/>
    <property type="evidence" value="ECO:0007669"/>
    <property type="project" value="InterPro"/>
</dbReference>
<evidence type="ECO:0000256" key="6">
    <source>
        <dbReference type="ARBA" id="ARBA00022989"/>
    </source>
</evidence>
<dbReference type="Pfam" id="PF00005">
    <property type="entry name" value="ABC_tran"/>
    <property type="match status" value="1"/>
</dbReference>
<accession>A0AAD2G701</accession>
<evidence type="ECO:0000256" key="8">
    <source>
        <dbReference type="SAM" id="Phobius"/>
    </source>
</evidence>
<dbReference type="SMART" id="SM00382">
    <property type="entry name" value="AAA"/>
    <property type="match status" value="1"/>
</dbReference>
<dbReference type="PROSITE" id="PS50893">
    <property type="entry name" value="ABC_TRANSPORTER_2"/>
    <property type="match status" value="1"/>
</dbReference>
<dbReference type="PANTHER" id="PTHR30028:SF0">
    <property type="entry name" value="PROTEIN ALUMINUM SENSITIVE 3"/>
    <property type="match status" value="1"/>
</dbReference>
<evidence type="ECO:0000256" key="1">
    <source>
        <dbReference type="ARBA" id="ARBA00004141"/>
    </source>
</evidence>
<feature type="transmembrane region" description="Helical" evidence="8">
    <location>
        <begin position="100"/>
        <end position="123"/>
    </location>
</feature>
<keyword evidence="4" id="KW-0547">Nucleotide-binding</keyword>
<dbReference type="InterPro" id="IPR005226">
    <property type="entry name" value="UPF0014_fam"/>
</dbReference>
<dbReference type="InterPro" id="IPR027417">
    <property type="entry name" value="P-loop_NTPase"/>
</dbReference>
<feature type="transmembrane region" description="Helical" evidence="8">
    <location>
        <begin position="232"/>
        <end position="256"/>
    </location>
</feature>
<keyword evidence="6 8" id="KW-1133">Transmembrane helix</keyword>
<reference evidence="10" key="1">
    <citation type="submission" date="2023-08" db="EMBL/GenBank/DDBJ databases">
        <authorList>
            <person name="Audoor S."/>
            <person name="Bilcke G."/>
        </authorList>
    </citation>
    <scope>NUCLEOTIDE SEQUENCE</scope>
</reference>
<comment type="subcellular location">
    <subcellularLocation>
        <location evidence="1">Membrane</location>
        <topology evidence="1">Multi-pass membrane protein</topology>
    </subcellularLocation>
</comment>
<evidence type="ECO:0000256" key="5">
    <source>
        <dbReference type="ARBA" id="ARBA00022840"/>
    </source>
</evidence>
<evidence type="ECO:0000259" key="9">
    <source>
        <dbReference type="PROSITE" id="PS50893"/>
    </source>
</evidence>
<dbReference type="Proteomes" id="UP001295423">
    <property type="component" value="Unassembled WGS sequence"/>
</dbReference>
<feature type="domain" description="ABC transporter" evidence="9">
    <location>
        <begin position="329"/>
        <end position="560"/>
    </location>
</feature>
<feature type="transmembrane region" description="Helical" evidence="8">
    <location>
        <begin position="12"/>
        <end position="33"/>
    </location>
</feature>
<keyword evidence="3 8" id="KW-0812">Transmembrane</keyword>
<gene>
    <name evidence="10" type="ORF">CYCCA115_LOCUS20900</name>
</gene>
<dbReference type="SUPFAM" id="SSF52540">
    <property type="entry name" value="P-loop containing nucleoside triphosphate hydrolases"/>
    <property type="match status" value="1"/>
</dbReference>
<dbReference type="InterPro" id="IPR003439">
    <property type="entry name" value="ABC_transporter-like_ATP-bd"/>
</dbReference>
<name>A0AAD2G701_9STRA</name>
<evidence type="ECO:0000256" key="7">
    <source>
        <dbReference type="ARBA" id="ARBA00023136"/>
    </source>
</evidence>
<dbReference type="PANTHER" id="PTHR30028">
    <property type="entry name" value="UPF0014 INNER MEMBRANE PROTEIN YBBM-RELATED"/>
    <property type="match status" value="1"/>
</dbReference>
<dbReference type="Pfam" id="PF03649">
    <property type="entry name" value="UPF0014"/>
    <property type="match status" value="1"/>
</dbReference>
<organism evidence="10 11">
    <name type="scientific">Cylindrotheca closterium</name>
    <dbReference type="NCBI Taxonomy" id="2856"/>
    <lineage>
        <taxon>Eukaryota</taxon>
        <taxon>Sar</taxon>
        <taxon>Stramenopiles</taxon>
        <taxon>Ochrophyta</taxon>
        <taxon>Bacillariophyta</taxon>
        <taxon>Bacillariophyceae</taxon>
        <taxon>Bacillariophycidae</taxon>
        <taxon>Bacillariales</taxon>
        <taxon>Bacillariaceae</taxon>
        <taxon>Cylindrotheca</taxon>
    </lineage>
</organism>
<dbReference type="GO" id="GO:0005886">
    <property type="term" value="C:plasma membrane"/>
    <property type="evidence" value="ECO:0007669"/>
    <property type="project" value="TreeGrafter"/>
</dbReference>
<feature type="transmembrane region" description="Helical" evidence="8">
    <location>
        <begin position="69"/>
        <end position="88"/>
    </location>
</feature>
<keyword evidence="11" id="KW-1185">Reference proteome</keyword>
<comment type="similarity">
    <text evidence="2">Belongs to the UPF0014 family.</text>
</comment>
<dbReference type="InterPro" id="IPR003593">
    <property type="entry name" value="AAA+_ATPase"/>
</dbReference>
<dbReference type="GO" id="GO:0005524">
    <property type="term" value="F:ATP binding"/>
    <property type="evidence" value="ECO:0007669"/>
    <property type="project" value="UniProtKB-KW"/>
</dbReference>
<sequence length="562" mass="61942">MGYETEVLIEVSYWTLLLATLPLLGLVWASWYLNLGIENGMLVGIIRALIQLSVLGIILEPIFVRGKEMWGLVLVYVMFMITLASYEATARSRYYFQDMFWYVLAMLVANVTVVSLFAFGLLLNLDPLWDPQYVIPMMGMLLGNCINGVSLSMNSLLSGVVESSREIELLLSFGATTNEASKRNVKDAIRTGSLPGLNGMAIIGLISIPGMMTGQILGGTSVTQAARYQILITYLIAMSSFGTIFSQIFLAIRMCFDSKQMLRTDWLMKRSGKKSFFAAIFDLIQSCFVGSVKKDATAKGSLDEVSTLAPIGSLAIKTPVEKQQNQCIIEVSGLSFAFDKSKNSSETVQRRILFQDQHFRLREGERALVDGPSGVGKSTLFRIIAGLVPSWEGDVSLCGIKQSSHQDMSVWRKQVLYVPQTKVDVPGSPNALLETISQFKVWKTGGIADSPSLDEMTTSVKSLIENWGLDETLLNSEWKELSGGESQRMLLAISLASRPKVILLDESTSALDMATKVKVEKSIETYCEREGMVAIWITHDQGQQKRLAVSLQEGSGISTTIV</sequence>
<evidence type="ECO:0000256" key="4">
    <source>
        <dbReference type="ARBA" id="ARBA00022741"/>
    </source>
</evidence>
<evidence type="ECO:0000313" key="10">
    <source>
        <dbReference type="EMBL" id="CAJ1965001.1"/>
    </source>
</evidence>
<dbReference type="InterPro" id="IPR017871">
    <property type="entry name" value="ABC_transporter-like_CS"/>
</dbReference>